<evidence type="ECO:0000259" key="4">
    <source>
        <dbReference type="PROSITE" id="PS50937"/>
    </source>
</evidence>
<keyword evidence="1" id="KW-0238">DNA-binding</keyword>
<name>A0ABX7IHP2_9ACTO</name>
<dbReference type="PROSITE" id="PS50937">
    <property type="entry name" value="HTH_MERR_2"/>
    <property type="match status" value="1"/>
</dbReference>
<feature type="region of interest" description="Disordered" evidence="3">
    <location>
        <begin position="149"/>
        <end position="169"/>
    </location>
</feature>
<dbReference type="Proteomes" id="UP000602653">
    <property type="component" value="Chromosome"/>
</dbReference>
<dbReference type="Pfam" id="PF13411">
    <property type="entry name" value="MerR_1"/>
    <property type="match status" value="1"/>
</dbReference>
<dbReference type="PANTHER" id="PTHR30204:SF58">
    <property type="entry name" value="HTH-TYPE TRANSCRIPTIONAL REGULATOR YFMP"/>
    <property type="match status" value="1"/>
</dbReference>
<proteinExistence type="predicted"/>
<evidence type="ECO:0000313" key="6">
    <source>
        <dbReference type="Proteomes" id="UP000602653"/>
    </source>
</evidence>
<protein>
    <submittedName>
        <fullName evidence="5">MerR family transcriptional regulator</fullName>
    </submittedName>
</protein>
<dbReference type="RefSeq" id="WP_204424738.1">
    <property type="nucleotide sequence ID" value="NZ_CP070228.1"/>
</dbReference>
<evidence type="ECO:0000256" key="2">
    <source>
        <dbReference type="SAM" id="Coils"/>
    </source>
</evidence>
<evidence type="ECO:0000256" key="3">
    <source>
        <dbReference type="SAM" id="MobiDB-lite"/>
    </source>
</evidence>
<feature type="compositionally biased region" description="Polar residues" evidence="3">
    <location>
        <begin position="155"/>
        <end position="169"/>
    </location>
</feature>
<organism evidence="5 6">
    <name type="scientific">Arcanobacterium phocisimile</name>
    <dbReference type="NCBI Taxonomy" id="1302235"/>
    <lineage>
        <taxon>Bacteria</taxon>
        <taxon>Bacillati</taxon>
        <taxon>Actinomycetota</taxon>
        <taxon>Actinomycetes</taxon>
        <taxon>Actinomycetales</taxon>
        <taxon>Actinomycetaceae</taxon>
        <taxon>Arcanobacterium</taxon>
    </lineage>
</organism>
<reference evidence="5 6" key="1">
    <citation type="submission" date="2021-02" db="EMBL/GenBank/DDBJ databases">
        <title>Complete Genome Sequence of Arcanobacterium phocisimile strain DSM 26142T from a harbour seal.</title>
        <authorList>
            <person name="Borowiak M."/>
            <person name="Alssahen M."/>
            <person name="Malorny B."/>
            <person name="Laemmler C."/>
            <person name="Siebert U."/>
            <person name="Ploetz M."/>
            <person name="Abdulmawjood A."/>
        </authorList>
    </citation>
    <scope>NUCLEOTIDE SEQUENCE [LARGE SCALE GENOMIC DNA]</scope>
    <source>
        <strain evidence="5 6">DSM 26142</strain>
    </source>
</reference>
<evidence type="ECO:0000313" key="5">
    <source>
        <dbReference type="EMBL" id="QRV02337.1"/>
    </source>
</evidence>
<dbReference type="NCBIfam" id="NF047375">
    <property type="entry name" value="HeatShock_HspR"/>
    <property type="match status" value="1"/>
</dbReference>
<dbReference type="InterPro" id="IPR009061">
    <property type="entry name" value="DNA-bd_dom_put_sf"/>
</dbReference>
<feature type="domain" description="HTH merR-type" evidence="4">
    <location>
        <begin position="10"/>
        <end position="79"/>
    </location>
</feature>
<feature type="coiled-coil region" evidence="2">
    <location>
        <begin position="83"/>
        <end position="117"/>
    </location>
</feature>
<dbReference type="PANTHER" id="PTHR30204">
    <property type="entry name" value="REDOX-CYCLING DRUG-SENSING TRANSCRIPTIONAL ACTIVATOR SOXR"/>
    <property type="match status" value="1"/>
</dbReference>
<accession>A0ABX7IHP2</accession>
<dbReference type="InterPro" id="IPR047057">
    <property type="entry name" value="MerR_fam"/>
</dbReference>
<gene>
    <name evidence="5" type="ORF">JTE88_00810</name>
</gene>
<sequence length="220" mass="24944">MAKVSKNAPILTVSVAAELAGMHAQTVRQYDRLGLVVAKRTRGGGRRYSLNDVDRLTEIQRLSQEEGINLAGISRIFELRDELAQIAHAKSVVERQLAELRAEHAYVEEKLRSQQDRQQRVIAVNSSGQVEASGSIDVLRRTLRAVREDERKRSTQTLQDNNQFDTSSALVPRPGQLDWLLELLEQHMRARMEAQNLRYLASGPENDDVENEIIDFDETL</sequence>
<dbReference type="SUPFAM" id="SSF46955">
    <property type="entry name" value="Putative DNA-binding domain"/>
    <property type="match status" value="1"/>
</dbReference>
<dbReference type="Gene3D" id="1.10.1660.10">
    <property type="match status" value="1"/>
</dbReference>
<evidence type="ECO:0000256" key="1">
    <source>
        <dbReference type="ARBA" id="ARBA00023125"/>
    </source>
</evidence>
<dbReference type="SMART" id="SM00422">
    <property type="entry name" value="HTH_MERR"/>
    <property type="match status" value="1"/>
</dbReference>
<keyword evidence="2" id="KW-0175">Coiled coil</keyword>
<dbReference type="EMBL" id="CP070228">
    <property type="protein sequence ID" value="QRV02337.1"/>
    <property type="molecule type" value="Genomic_DNA"/>
</dbReference>
<dbReference type="InterPro" id="IPR000551">
    <property type="entry name" value="MerR-type_HTH_dom"/>
</dbReference>
<keyword evidence="6" id="KW-1185">Reference proteome</keyword>